<comment type="caution">
    <text evidence="1">The sequence shown here is derived from an EMBL/GenBank/DDBJ whole genome shotgun (WGS) entry which is preliminary data.</text>
</comment>
<sequence>MGEWDEVKKAVEFAGRLNPITASREYADVTAKALPSIKEYGVRAAEAKRTVEGAKGELAQMASSGASRSDELLNVGISGLGFFDAFLPLYNDWTKAGLDLERDIYGQYRKFFGIDFGAFRHDVGTVQGSYSAMQNTYAEVDSEFRALVETWSGDAAVAATNHISKFLEAGHAFQEGVNTFGRNVEHHVSAMESIIRLCAQSALELFSVDCAGQVPPTVQQHIKMARHQSGVAMYDAVGAVTDGFGDIVKGAASYVPVVGEYADGAVDMLTEAANLAKKLLDEKFVPAFESKLTKFNEIVCAKTEEDLRSLWDEFIGAAECVPDNPFADVPPLFST</sequence>
<dbReference type="STRING" id="994479.GCA_000194155_03526"/>
<gene>
    <name evidence="1" type="ORF">A8926_3691</name>
</gene>
<evidence type="ECO:0000313" key="2">
    <source>
        <dbReference type="Proteomes" id="UP000233786"/>
    </source>
</evidence>
<dbReference type="SUPFAM" id="SSF140453">
    <property type="entry name" value="EsxAB dimer-like"/>
    <property type="match status" value="1"/>
</dbReference>
<dbReference type="OrthoDB" id="3692636at2"/>
<protein>
    <submittedName>
        <fullName evidence="1">Uncharacterized protein YukE</fullName>
    </submittedName>
</protein>
<keyword evidence="2" id="KW-1185">Reference proteome</keyword>
<dbReference type="Proteomes" id="UP000233786">
    <property type="component" value="Unassembled WGS sequence"/>
</dbReference>
<dbReference type="EMBL" id="PJNB01000001">
    <property type="protein sequence ID" value="PKW15909.1"/>
    <property type="molecule type" value="Genomic_DNA"/>
</dbReference>
<dbReference type="Gene3D" id="1.10.287.1060">
    <property type="entry name" value="ESAT-6-like"/>
    <property type="match status" value="1"/>
</dbReference>
<name>A0A2N3XZ57_SACSN</name>
<dbReference type="RefSeq" id="WP_143539551.1">
    <property type="nucleotide sequence ID" value="NZ_CP061007.1"/>
</dbReference>
<accession>A0A2N3XZ57</accession>
<dbReference type="InterPro" id="IPR036689">
    <property type="entry name" value="ESAT-6-like_sf"/>
</dbReference>
<proteinExistence type="predicted"/>
<evidence type="ECO:0000313" key="1">
    <source>
        <dbReference type="EMBL" id="PKW15909.1"/>
    </source>
</evidence>
<reference evidence="1" key="1">
    <citation type="submission" date="2017-12" db="EMBL/GenBank/DDBJ databases">
        <title>Sequencing the genomes of 1000 Actinobacteria strains.</title>
        <authorList>
            <person name="Klenk H.-P."/>
        </authorList>
    </citation>
    <scope>NUCLEOTIDE SEQUENCE [LARGE SCALE GENOMIC DNA]</scope>
    <source>
        <strain evidence="1">DSM 44228</strain>
    </source>
</reference>
<dbReference type="AlphaFoldDB" id="A0A2N3XZ57"/>
<organism evidence="1 2">
    <name type="scientific">Saccharopolyspora spinosa</name>
    <dbReference type="NCBI Taxonomy" id="60894"/>
    <lineage>
        <taxon>Bacteria</taxon>
        <taxon>Bacillati</taxon>
        <taxon>Actinomycetota</taxon>
        <taxon>Actinomycetes</taxon>
        <taxon>Pseudonocardiales</taxon>
        <taxon>Pseudonocardiaceae</taxon>
        <taxon>Saccharopolyspora</taxon>
    </lineage>
</organism>